<dbReference type="AlphaFoldDB" id="A0A1G2R5K2"/>
<organism evidence="2 3">
    <name type="scientific">Candidatus Wildermuthbacteria bacterium RIFCSPHIGHO2_02_FULL_45_25</name>
    <dbReference type="NCBI Taxonomy" id="1802450"/>
    <lineage>
        <taxon>Bacteria</taxon>
        <taxon>Candidatus Wildermuthiibacteriota</taxon>
    </lineage>
</organism>
<accession>A0A1G2R5K2</accession>
<reference evidence="2 3" key="1">
    <citation type="journal article" date="2016" name="Nat. Commun.">
        <title>Thousands of microbial genomes shed light on interconnected biogeochemical processes in an aquifer system.</title>
        <authorList>
            <person name="Anantharaman K."/>
            <person name="Brown C.T."/>
            <person name="Hug L.A."/>
            <person name="Sharon I."/>
            <person name="Castelle C.J."/>
            <person name="Probst A.J."/>
            <person name="Thomas B.C."/>
            <person name="Singh A."/>
            <person name="Wilkins M.J."/>
            <person name="Karaoz U."/>
            <person name="Brodie E.L."/>
            <person name="Williams K.H."/>
            <person name="Hubbard S.S."/>
            <person name="Banfield J.F."/>
        </authorList>
    </citation>
    <scope>NUCLEOTIDE SEQUENCE [LARGE SCALE GENOMIC DNA]</scope>
</reference>
<keyword evidence="1" id="KW-1133">Transmembrane helix</keyword>
<keyword evidence="1" id="KW-0812">Transmembrane</keyword>
<evidence type="ECO:0000256" key="1">
    <source>
        <dbReference type="SAM" id="Phobius"/>
    </source>
</evidence>
<proteinExistence type="predicted"/>
<comment type="caution">
    <text evidence="2">The sequence shown here is derived from an EMBL/GenBank/DDBJ whole genome shotgun (WGS) entry which is preliminary data.</text>
</comment>
<dbReference type="Proteomes" id="UP000178092">
    <property type="component" value="Unassembled WGS sequence"/>
</dbReference>
<name>A0A1G2R5K2_9BACT</name>
<gene>
    <name evidence="2" type="ORF">A3C04_01995</name>
</gene>
<keyword evidence="1" id="KW-0472">Membrane</keyword>
<sequence>MNNKKIIYSVLGVGGVLILIGGLAFLLTQQKKLQNEFQAYPAVSPLPTPTLQTSPSAPPSDLTGAIEKDLEAIELDAGLEAELQGIDREMQSL</sequence>
<evidence type="ECO:0000313" key="2">
    <source>
        <dbReference type="EMBL" id="OHA67669.1"/>
    </source>
</evidence>
<protein>
    <submittedName>
        <fullName evidence="2">Uncharacterized protein</fullName>
    </submittedName>
</protein>
<dbReference type="EMBL" id="MHTV01000006">
    <property type="protein sequence ID" value="OHA67669.1"/>
    <property type="molecule type" value="Genomic_DNA"/>
</dbReference>
<evidence type="ECO:0000313" key="3">
    <source>
        <dbReference type="Proteomes" id="UP000178092"/>
    </source>
</evidence>
<feature type="transmembrane region" description="Helical" evidence="1">
    <location>
        <begin position="6"/>
        <end position="27"/>
    </location>
</feature>